<evidence type="ECO:0000256" key="4">
    <source>
        <dbReference type="ARBA" id="ARBA00022786"/>
    </source>
</evidence>
<dbReference type="Pfam" id="PF00179">
    <property type="entry name" value="UQ_con"/>
    <property type="match status" value="1"/>
</dbReference>
<dbReference type="InterPro" id="IPR023313">
    <property type="entry name" value="UBQ-conjugating_AS"/>
</dbReference>
<dbReference type="PROSITE" id="PS00183">
    <property type="entry name" value="UBC_1"/>
    <property type="match status" value="1"/>
</dbReference>
<evidence type="ECO:0000256" key="1">
    <source>
        <dbReference type="ARBA" id="ARBA00005032"/>
    </source>
</evidence>
<keyword evidence="5 9" id="KW-0067">ATP-binding</keyword>
<feature type="domain" description="UBC core" evidence="10">
    <location>
        <begin position="23"/>
        <end position="179"/>
    </location>
</feature>
<accession>A0A9Q0RUW5</accession>
<dbReference type="GO" id="GO:0045116">
    <property type="term" value="P:protein neddylation"/>
    <property type="evidence" value="ECO:0007669"/>
    <property type="project" value="UniProtKB-ARBA"/>
</dbReference>
<name>A0A9Q0RUW5_9DIPT</name>
<keyword evidence="12" id="KW-1185">Reference proteome</keyword>
<keyword evidence="3 9" id="KW-0547">Nucleotide-binding</keyword>
<dbReference type="SUPFAM" id="SSF54495">
    <property type="entry name" value="UBC-like"/>
    <property type="match status" value="1"/>
</dbReference>
<dbReference type="PROSITE" id="PS50127">
    <property type="entry name" value="UBC_2"/>
    <property type="match status" value="1"/>
</dbReference>
<dbReference type="InterPro" id="IPR016135">
    <property type="entry name" value="UBQ-conjugating_enzyme/RWD"/>
</dbReference>
<dbReference type="GO" id="GO:0061654">
    <property type="term" value="F:NEDD8 conjugating enzyme activity"/>
    <property type="evidence" value="ECO:0007669"/>
    <property type="project" value="UniProtKB-EC"/>
</dbReference>
<protein>
    <recommendedName>
        <fullName evidence="7">E2 NEDD8-conjugating enzyme</fullName>
        <ecNumber evidence="7">2.3.2.34</ecNumber>
    </recommendedName>
</protein>
<evidence type="ECO:0000256" key="2">
    <source>
        <dbReference type="ARBA" id="ARBA00022679"/>
    </source>
</evidence>
<keyword evidence="2" id="KW-0808">Transferase</keyword>
<keyword evidence="4 9" id="KW-0833">Ubl conjugation pathway</keyword>
<dbReference type="Proteomes" id="UP001151699">
    <property type="component" value="Unassembled WGS sequence"/>
</dbReference>
<evidence type="ECO:0000313" key="12">
    <source>
        <dbReference type="Proteomes" id="UP001151699"/>
    </source>
</evidence>
<dbReference type="SMART" id="SM00212">
    <property type="entry name" value="UBCc"/>
    <property type="match status" value="1"/>
</dbReference>
<evidence type="ECO:0000256" key="3">
    <source>
        <dbReference type="ARBA" id="ARBA00022741"/>
    </source>
</evidence>
<dbReference type="InterPro" id="IPR000608">
    <property type="entry name" value="UBC"/>
</dbReference>
<feature type="active site" description="Glycyl thioester intermediate" evidence="8">
    <location>
        <position position="108"/>
    </location>
</feature>
<evidence type="ECO:0000256" key="6">
    <source>
        <dbReference type="ARBA" id="ARBA00043698"/>
    </source>
</evidence>
<evidence type="ECO:0000256" key="9">
    <source>
        <dbReference type="RuleBase" id="RU362109"/>
    </source>
</evidence>
<evidence type="ECO:0000313" key="11">
    <source>
        <dbReference type="EMBL" id="KAJ6632740.1"/>
    </source>
</evidence>
<dbReference type="EMBL" id="WJQU01002544">
    <property type="protein sequence ID" value="KAJ6632740.1"/>
    <property type="molecule type" value="Genomic_DNA"/>
</dbReference>
<organism evidence="11 12">
    <name type="scientific">Pseudolycoriella hygida</name>
    <dbReference type="NCBI Taxonomy" id="35572"/>
    <lineage>
        <taxon>Eukaryota</taxon>
        <taxon>Metazoa</taxon>
        <taxon>Ecdysozoa</taxon>
        <taxon>Arthropoda</taxon>
        <taxon>Hexapoda</taxon>
        <taxon>Insecta</taxon>
        <taxon>Pterygota</taxon>
        <taxon>Neoptera</taxon>
        <taxon>Endopterygota</taxon>
        <taxon>Diptera</taxon>
        <taxon>Nematocera</taxon>
        <taxon>Sciaroidea</taxon>
        <taxon>Sciaridae</taxon>
        <taxon>Pseudolycoriella</taxon>
    </lineage>
</organism>
<dbReference type="EC" id="2.3.2.34" evidence="7"/>
<dbReference type="FunFam" id="3.10.110.10:FF:000033">
    <property type="entry name" value="NEDD8-conjugating enzyme UBE2F"/>
    <property type="match status" value="1"/>
</dbReference>
<comment type="pathway">
    <text evidence="1">Protein modification; protein neddylation.</text>
</comment>
<dbReference type="GO" id="GO:0005524">
    <property type="term" value="F:ATP binding"/>
    <property type="evidence" value="ECO:0007669"/>
    <property type="project" value="UniProtKB-UniRule"/>
</dbReference>
<evidence type="ECO:0000256" key="7">
    <source>
        <dbReference type="ARBA" id="ARBA00044047"/>
    </source>
</evidence>
<dbReference type="Gene3D" id="3.10.110.10">
    <property type="entry name" value="Ubiquitin Conjugating Enzyme"/>
    <property type="match status" value="1"/>
</dbReference>
<comment type="catalytic activity">
    <reaction evidence="6">
        <text>[E1 NEDD8-activating enzyme]-S-[NEDD8 protein]-yl-L-cysteine + [E2 NEDD8-conjugating enzyme]-L-cysteine = [E1 NEDD8-activating enzyme]-L-cysteine + [E2 NEDD8-conjugating enzyme]-S-[NEDD8-protein]-yl-L-cysteine.</text>
        <dbReference type="EC" id="2.3.2.34"/>
    </reaction>
</comment>
<evidence type="ECO:0000259" key="10">
    <source>
        <dbReference type="PROSITE" id="PS50127"/>
    </source>
</evidence>
<evidence type="ECO:0000256" key="5">
    <source>
        <dbReference type="ARBA" id="ARBA00022840"/>
    </source>
</evidence>
<dbReference type="OrthoDB" id="10249039at2759"/>
<proteinExistence type="inferred from homology"/>
<comment type="similarity">
    <text evidence="9">Belongs to the ubiquitin-conjugating enzyme family.</text>
</comment>
<dbReference type="CDD" id="cd23794">
    <property type="entry name" value="UBCc_UBE2F_UBE2M"/>
    <property type="match status" value="1"/>
</dbReference>
<dbReference type="PANTHER" id="PTHR24067">
    <property type="entry name" value="UBIQUITIN-CONJUGATING ENZYME E2"/>
    <property type="match status" value="1"/>
</dbReference>
<comment type="caution">
    <text evidence="11">The sequence shown here is derived from an EMBL/GenBank/DDBJ whole genome shotgun (WGS) entry which is preliminary data.</text>
</comment>
<reference evidence="11" key="1">
    <citation type="submission" date="2022-07" db="EMBL/GenBank/DDBJ databases">
        <authorList>
            <person name="Trinca V."/>
            <person name="Uliana J.V.C."/>
            <person name="Torres T.T."/>
            <person name="Ward R.J."/>
            <person name="Monesi N."/>
        </authorList>
    </citation>
    <scope>NUCLEOTIDE SEQUENCE</scope>
    <source>
        <strain evidence="11">HSMRA1968</strain>
        <tissue evidence="11">Whole embryos</tissue>
    </source>
</reference>
<sequence>MITLTKKLKNNGPSTDIPRRISVRDRLLVKEVQEMEQEMDKNVCKVHFSDPNVLSEFTLIISPDEGHWRGGKFKFTISVPEDYNMIPPKVKCTTKLWHPNISETGDVCLSLLRQNSIDGLGWAPTRRLKDIVWGINSLFDDLSVINFDDPLNSDAAQQYQKDKKEFQKKVSEYILLYARGNVS</sequence>
<dbReference type="AlphaFoldDB" id="A0A9Q0RUW5"/>
<gene>
    <name evidence="11" type="primary">Ube2f</name>
    <name evidence="11" type="ORF">Bhyg_15894</name>
</gene>
<evidence type="ECO:0000256" key="8">
    <source>
        <dbReference type="PROSITE-ProRule" id="PRU10133"/>
    </source>
</evidence>
<dbReference type="InterPro" id="IPR050113">
    <property type="entry name" value="Ub_conjugating_enzyme"/>
</dbReference>